<organism evidence="9 10">
    <name type="scientific">Turicibacter bilis</name>
    <dbReference type="NCBI Taxonomy" id="2735723"/>
    <lineage>
        <taxon>Bacteria</taxon>
        <taxon>Bacillati</taxon>
        <taxon>Bacillota</taxon>
        <taxon>Erysipelotrichia</taxon>
        <taxon>Erysipelotrichales</taxon>
        <taxon>Turicibacteraceae</taxon>
        <taxon>Turicibacter</taxon>
    </lineage>
</organism>
<keyword evidence="4 7" id="KW-0220">Diaminopimelate biosynthesis</keyword>
<dbReference type="EC" id="2.3.1.89" evidence="7"/>
<dbReference type="AlphaFoldDB" id="A0A9Q9FGJ5"/>
<evidence type="ECO:0000256" key="4">
    <source>
        <dbReference type="ARBA" id="ARBA00022915"/>
    </source>
</evidence>
<dbReference type="InterPro" id="IPR011004">
    <property type="entry name" value="Trimer_LpxA-like_sf"/>
</dbReference>
<dbReference type="NCBIfam" id="TIGR03532">
    <property type="entry name" value="DapD_Ac"/>
    <property type="match status" value="1"/>
</dbReference>
<reference evidence="9" key="1">
    <citation type="submission" date="2021-03" db="EMBL/GenBank/DDBJ databases">
        <title>Comparative Genomics and Metabolomics in the genus Turicibacter.</title>
        <authorList>
            <person name="Maki J."/>
            <person name="Looft T."/>
        </authorList>
    </citation>
    <scope>NUCLEOTIDE SEQUENCE</scope>
    <source>
        <strain evidence="9">ISU324</strain>
    </source>
</reference>
<dbReference type="EMBL" id="CP071250">
    <property type="protein sequence ID" value="UUF08906.1"/>
    <property type="molecule type" value="Genomic_DNA"/>
</dbReference>
<dbReference type="Pfam" id="PF00132">
    <property type="entry name" value="Hexapep"/>
    <property type="match status" value="1"/>
</dbReference>
<evidence type="ECO:0000256" key="3">
    <source>
        <dbReference type="ARBA" id="ARBA00022737"/>
    </source>
</evidence>
<keyword evidence="2 7" id="KW-0808">Transferase</keyword>
<dbReference type="Pfam" id="PF14602">
    <property type="entry name" value="Hexapep_2"/>
    <property type="match status" value="1"/>
</dbReference>
<evidence type="ECO:0000259" key="8">
    <source>
        <dbReference type="Pfam" id="PF08503"/>
    </source>
</evidence>
<keyword evidence="5 7" id="KW-0457">Lysine biosynthesis</keyword>
<comment type="function">
    <text evidence="7">Catalyzes the transfer of an acetyl group from acetyl-CoA to tetrahydrodipicolinate.</text>
</comment>
<dbReference type="GO" id="GO:0047200">
    <property type="term" value="F:tetrahydrodipicolinate N-acetyltransferase activity"/>
    <property type="evidence" value="ECO:0007669"/>
    <property type="project" value="UniProtKB-UniRule"/>
</dbReference>
<evidence type="ECO:0000256" key="7">
    <source>
        <dbReference type="HAMAP-Rule" id="MF_01691"/>
    </source>
</evidence>
<dbReference type="InterPro" id="IPR050179">
    <property type="entry name" value="Trans_hexapeptide_repeat"/>
</dbReference>
<dbReference type="PANTHER" id="PTHR43300">
    <property type="entry name" value="ACETYLTRANSFERASE"/>
    <property type="match status" value="1"/>
</dbReference>
<feature type="domain" description="2,3,4,5-tetrahydropyridine-2,6-dicarboxylate N-acetyltransferase N-terminal" evidence="8">
    <location>
        <begin position="7"/>
        <end position="89"/>
    </location>
</feature>
<dbReference type="Gene3D" id="3.30.70.250">
    <property type="entry name" value="Malonyl-CoA ACP transacylase, ACP-binding"/>
    <property type="match status" value="1"/>
</dbReference>
<dbReference type="PANTHER" id="PTHR43300:SF10">
    <property type="entry name" value="2,3,4,5-TETRAHYDROPYRIDINE-2,6-DICARBOXYLATE N-ACETYLTRANSFERASE"/>
    <property type="match status" value="1"/>
</dbReference>
<dbReference type="InterPro" id="IPR013710">
    <property type="entry name" value="DapH_N"/>
</dbReference>
<dbReference type="InterPro" id="IPR018357">
    <property type="entry name" value="Hexapep_transf_CS"/>
</dbReference>
<comment type="catalytic activity">
    <reaction evidence="7">
        <text>(S)-2,3,4,5-tetrahydrodipicolinate + acetyl-CoA + H2O = L-2-acetamido-6-oxoheptanedioate + CoA</text>
        <dbReference type="Rhea" id="RHEA:13085"/>
        <dbReference type="ChEBI" id="CHEBI:15377"/>
        <dbReference type="ChEBI" id="CHEBI:16845"/>
        <dbReference type="ChEBI" id="CHEBI:57287"/>
        <dbReference type="ChEBI" id="CHEBI:57288"/>
        <dbReference type="ChEBI" id="CHEBI:58117"/>
        <dbReference type="EC" id="2.3.1.89"/>
    </reaction>
</comment>
<dbReference type="InterPro" id="IPR001451">
    <property type="entry name" value="Hexapep"/>
</dbReference>
<evidence type="ECO:0000313" key="9">
    <source>
        <dbReference type="EMBL" id="UUF08906.1"/>
    </source>
</evidence>
<dbReference type="Pfam" id="PF08503">
    <property type="entry name" value="DapH_N"/>
    <property type="match status" value="1"/>
</dbReference>
<dbReference type="GO" id="GO:0019877">
    <property type="term" value="P:diaminopimelate biosynthetic process"/>
    <property type="evidence" value="ECO:0007669"/>
    <property type="project" value="UniProtKB-UniRule"/>
</dbReference>
<dbReference type="Gene3D" id="2.160.10.10">
    <property type="entry name" value="Hexapeptide repeat proteins"/>
    <property type="match status" value="1"/>
</dbReference>
<evidence type="ECO:0000256" key="1">
    <source>
        <dbReference type="ARBA" id="ARBA00022605"/>
    </source>
</evidence>
<evidence type="ECO:0000256" key="6">
    <source>
        <dbReference type="ARBA" id="ARBA00023315"/>
    </source>
</evidence>
<dbReference type="PROSITE" id="PS00101">
    <property type="entry name" value="HEXAPEP_TRANSFERASES"/>
    <property type="match status" value="1"/>
</dbReference>
<evidence type="ECO:0000256" key="2">
    <source>
        <dbReference type="ARBA" id="ARBA00022679"/>
    </source>
</evidence>
<keyword evidence="1 7" id="KW-0028">Amino-acid biosynthesis</keyword>
<name>A0A9Q9FGJ5_9FIRM</name>
<gene>
    <name evidence="9" type="primary">dapD</name>
    <name evidence="7" type="synonym">dapH</name>
    <name evidence="9" type="ORF">J0J70_02550</name>
</gene>
<evidence type="ECO:0000313" key="10">
    <source>
        <dbReference type="Proteomes" id="UP001058072"/>
    </source>
</evidence>
<dbReference type="CDD" id="cd03350">
    <property type="entry name" value="LbH_THP_succinylT"/>
    <property type="match status" value="1"/>
</dbReference>
<dbReference type="HAMAP" id="MF_01691">
    <property type="entry name" value="DapH"/>
    <property type="match status" value="1"/>
</dbReference>
<protein>
    <recommendedName>
        <fullName evidence="7">2,3,4,5-tetrahydropyridine-2,6-dicarboxylate N-acetyltransferase</fullName>
        <ecNumber evidence="7">2.3.1.89</ecNumber>
    </recommendedName>
    <alternativeName>
        <fullName evidence="7">Tetrahydrodipicolinate N-acetyltransferase</fullName>
        <shortName evidence="7">THP acetyltransferase</shortName>
        <shortName evidence="7">Tetrahydropicolinate acetylase</shortName>
    </alternativeName>
</protein>
<proteinExistence type="inferred from homology"/>
<keyword evidence="6 7" id="KW-0012">Acyltransferase</keyword>
<dbReference type="InterPro" id="IPR019873">
    <property type="entry name" value="DapH"/>
</dbReference>
<evidence type="ECO:0000256" key="5">
    <source>
        <dbReference type="ARBA" id="ARBA00023154"/>
    </source>
</evidence>
<dbReference type="Proteomes" id="UP001058072">
    <property type="component" value="Chromosome"/>
</dbReference>
<comment type="similarity">
    <text evidence="7">Belongs to the transferase hexapeptide repeat family. DapH subfamily.</text>
</comment>
<keyword evidence="3 7" id="KW-0677">Repeat</keyword>
<dbReference type="GO" id="GO:0009089">
    <property type="term" value="P:lysine biosynthetic process via diaminopimelate"/>
    <property type="evidence" value="ECO:0007669"/>
    <property type="project" value="UniProtKB-UniRule"/>
</dbReference>
<sequence>MSKISLTDPYEIARYIKEAKKSTPVKVYVKGDLDGVQFPNCRVFGEGRSLVVFGEYTEIQSVLAENKGRIEYYEIENDRRNSAIPMLDLKQIKARIEPGAIIRDKVSIGENAVIMMGAVINIGAEIGENTMIDMNAVVGARGTIGKNVHIGAGSVIAGVLEPPSKTPVIIEDNVMIGANAVILEGVRVGEGAVVAAGAVVTQDVAPNTVVAGMPARVIKEKDEQTADKTQILEDLR</sequence>
<dbReference type="SUPFAM" id="SSF51161">
    <property type="entry name" value="Trimeric LpxA-like enzymes"/>
    <property type="match status" value="1"/>
</dbReference>
<comment type="pathway">
    <text evidence="7">Amino-acid biosynthesis; L-lysine biosynthesis via DAP pathway; LL-2,6-diaminopimelate from (S)-tetrahydrodipicolinate (acetylase route): step 1/3.</text>
</comment>
<accession>A0A9Q9FGJ5</accession>